<feature type="transmembrane region" description="Helical" evidence="2">
    <location>
        <begin position="75"/>
        <end position="94"/>
    </location>
</feature>
<gene>
    <name evidence="3" type="ORF">EKO27_g7225</name>
</gene>
<organism evidence="3 4">
    <name type="scientific">Xylaria grammica</name>
    <dbReference type="NCBI Taxonomy" id="363999"/>
    <lineage>
        <taxon>Eukaryota</taxon>
        <taxon>Fungi</taxon>
        <taxon>Dikarya</taxon>
        <taxon>Ascomycota</taxon>
        <taxon>Pezizomycotina</taxon>
        <taxon>Sordariomycetes</taxon>
        <taxon>Xylariomycetidae</taxon>
        <taxon>Xylariales</taxon>
        <taxon>Xylariaceae</taxon>
        <taxon>Xylaria</taxon>
    </lineage>
</organism>
<sequence>MSSNEPLPPVYTAQSKRPASAEKTLRRFPSTLVVTFVFLFLLIAPWVFLNVLNARSYQDVTGSIGEDVAYRSEQMYRAAVILNTVAAVLTLPVLSKLLNHATVAFVQRRHPDQRVNVSQLLSLADAPWSRLSPVNWEEVQVATWFDAPGAKYHEPYRSIRYEKLGYDSTPDTISRVPAALVIKGVTAKLSTESNKGPQPLLWYEGPAPPSTTFPTTSIFPQAKSIPYAAAFPSSVNTGVLRYHVMRLNTSVQCEAISRDQFPDTCLGPEPLYGNLSLPSLDDDSNAGAPDIRVRWCVPGNMSASPWAVNRDRQDISEDLFVDASIPDGAYSEALRESFTTHCWANTTRGYFELPNSHTNFTAGPLIERWNSSAEWPSSTNDSPVDNRYNSFEQWPYFTNYPYGGYDQATPGPLTTAMMSMLGEESWMKPLQNISVATDPTTIKAIYTNMCTTGGIPFLLWENSSGFSYYRAYCGLSGGGGRGTLYEVRLQAYGWFDYFSSTERVNETLTAAAFFANEATLTRAATPQGLSTDAGYVYTSAGITVHKPSISLPAVIVISILLGVEVLAVLALLAFIYRKPTFTSRLDALVIATIGAQLSATGVELPHLNEAGKAWHKILQEHDGVIGFNHGGLAEGEARGGADGEAASGHTGDAGIELDDVNAPRPSRILIVGGIGSL</sequence>
<comment type="caution">
    <text evidence="3">The sequence shown here is derived from an EMBL/GenBank/DDBJ whole genome shotgun (WGS) entry which is preliminary data.</text>
</comment>
<dbReference type="EMBL" id="RYZI01000231">
    <property type="protein sequence ID" value="RWA07879.1"/>
    <property type="molecule type" value="Genomic_DNA"/>
</dbReference>
<feature type="transmembrane region" description="Helical" evidence="2">
    <location>
        <begin position="32"/>
        <end position="54"/>
    </location>
</feature>
<feature type="region of interest" description="Disordered" evidence="1">
    <location>
        <begin position="635"/>
        <end position="657"/>
    </location>
</feature>
<keyword evidence="2" id="KW-0472">Membrane</keyword>
<keyword evidence="2" id="KW-1133">Transmembrane helix</keyword>
<accession>A0A439D0A7</accession>
<keyword evidence="2" id="KW-0812">Transmembrane</keyword>
<evidence type="ECO:0000256" key="1">
    <source>
        <dbReference type="SAM" id="MobiDB-lite"/>
    </source>
</evidence>
<evidence type="ECO:0000313" key="4">
    <source>
        <dbReference type="Proteomes" id="UP000286045"/>
    </source>
</evidence>
<evidence type="ECO:0000256" key="2">
    <source>
        <dbReference type="SAM" id="Phobius"/>
    </source>
</evidence>
<evidence type="ECO:0000313" key="3">
    <source>
        <dbReference type="EMBL" id="RWA07879.1"/>
    </source>
</evidence>
<proteinExistence type="predicted"/>
<protein>
    <submittedName>
        <fullName evidence="3">Uncharacterized protein</fullName>
    </submittedName>
</protein>
<feature type="transmembrane region" description="Helical" evidence="2">
    <location>
        <begin position="553"/>
        <end position="576"/>
    </location>
</feature>
<name>A0A439D0A7_9PEZI</name>
<dbReference type="AlphaFoldDB" id="A0A439D0A7"/>
<dbReference type="Proteomes" id="UP000286045">
    <property type="component" value="Unassembled WGS sequence"/>
</dbReference>
<keyword evidence="4" id="KW-1185">Reference proteome</keyword>
<reference evidence="3 4" key="1">
    <citation type="submission" date="2018-12" db="EMBL/GenBank/DDBJ databases">
        <title>Draft genome sequence of Xylaria grammica IHI A82.</title>
        <authorList>
            <person name="Buettner E."/>
            <person name="Kellner H."/>
        </authorList>
    </citation>
    <scope>NUCLEOTIDE SEQUENCE [LARGE SCALE GENOMIC DNA]</scope>
    <source>
        <strain evidence="3 4">IHI A82</strain>
    </source>
</reference>